<comment type="caution">
    <text evidence="1">The sequence shown here is derived from an EMBL/GenBank/DDBJ whole genome shotgun (WGS) entry which is preliminary data.</text>
</comment>
<reference evidence="1" key="1">
    <citation type="submission" date="2021-03" db="EMBL/GenBank/DDBJ databases">
        <title>Comparative genomics and phylogenomic investigation of the class Geoglossomycetes provide insights into ecological specialization and systematics.</title>
        <authorList>
            <person name="Melie T."/>
            <person name="Pirro S."/>
            <person name="Miller A.N."/>
            <person name="Quandt A."/>
        </authorList>
    </citation>
    <scope>NUCLEOTIDE SEQUENCE</scope>
    <source>
        <strain evidence="1">CAQ_001_2017</strain>
    </source>
</reference>
<dbReference type="Proteomes" id="UP000750711">
    <property type="component" value="Unassembled WGS sequence"/>
</dbReference>
<protein>
    <submittedName>
        <fullName evidence="1">Uncharacterized protein</fullName>
    </submittedName>
</protein>
<keyword evidence="2" id="KW-1185">Reference proteome</keyword>
<evidence type="ECO:0000313" key="2">
    <source>
        <dbReference type="Proteomes" id="UP000750711"/>
    </source>
</evidence>
<organism evidence="1 2">
    <name type="scientific">Trichoglossum hirsutum</name>
    <dbReference type="NCBI Taxonomy" id="265104"/>
    <lineage>
        <taxon>Eukaryota</taxon>
        <taxon>Fungi</taxon>
        <taxon>Dikarya</taxon>
        <taxon>Ascomycota</taxon>
        <taxon>Pezizomycotina</taxon>
        <taxon>Geoglossomycetes</taxon>
        <taxon>Geoglossales</taxon>
        <taxon>Geoglossaceae</taxon>
        <taxon>Trichoglossum</taxon>
    </lineage>
</organism>
<proteinExistence type="predicted"/>
<dbReference type="EMBL" id="JAGHQM010000463">
    <property type="protein sequence ID" value="KAH0560044.1"/>
    <property type="molecule type" value="Genomic_DNA"/>
</dbReference>
<accession>A0A9P8LCX8</accession>
<gene>
    <name evidence="1" type="ORF">GP486_003438</name>
</gene>
<name>A0A9P8LCX8_9PEZI</name>
<sequence length="84" mass="9548">MSSPQKNTSATADPVIFAPAFPLPFVFNVEERLQQLRSYLEPGNPMYQPEPQHVNIRAAIKLYKEGKINGLQTVYIMNGKIDRE</sequence>
<evidence type="ECO:0000313" key="1">
    <source>
        <dbReference type="EMBL" id="KAH0560044.1"/>
    </source>
</evidence>
<dbReference type="AlphaFoldDB" id="A0A9P8LCX8"/>